<comment type="caution">
    <text evidence="2">The sequence shown here is derived from an EMBL/GenBank/DDBJ whole genome shotgun (WGS) entry which is preliminary data.</text>
</comment>
<reference evidence="2 3" key="1">
    <citation type="journal article" date="2018" name="PLoS ONE">
        <title>The draft genome of Kipferlia bialata reveals reductive genome evolution in fornicate parasites.</title>
        <authorList>
            <person name="Tanifuji G."/>
            <person name="Takabayashi S."/>
            <person name="Kume K."/>
            <person name="Takagi M."/>
            <person name="Nakayama T."/>
            <person name="Kamikawa R."/>
            <person name="Inagaki Y."/>
            <person name="Hashimoto T."/>
        </authorList>
    </citation>
    <scope>NUCLEOTIDE SEQUENCE [LARGE SCALE GENOMIC DNA]</scope>
    <source>
        <strain evidence="2">NY0173</strain>
    </source>
</reference>
<feature type="compositionally biased region" description="Basic and acidic residues" evidence="1">
    <location>
        <begin position="208"/>
        <end position="224"/>
    </location>
</feature>
<dbReference type="Proteomes" id="UP000265618">
    <property type="component" value="Unassembled WGS sequence"/>
</dbReference>
<protein>
    <submittedName>
        <fullName evidence="2">Uncharacterized protein</fullName>
    </submittedName>
</protein>
<organism evidence="2 3">
    <name type="scientific">Kipferlia bialata</name>
    <dbReference type="NCBI Taxonomy" id="797122"/>
    <lineage>
        <taxon>Eukaryota</taxon>
        <taxon>Metamonada</taxon>
        <taxon>Carpediemonas-like organisms</taxon>
        <taxon>Kipferlia</taxon>
    </lineage>
</organism>
<evidence type="ECO:0000313" key="3">
    <source>
        <dbReference type="Proteomes" id="UP000265618"/>
    </source>
</evidence>
<dbReference type="AlphaFoldDB" id="A0A9K3CYV3"/>
<evidence type="ECO:0000256" key="1">
    <source>
        <dbReference type="SAM" id="MobiDB-lite"/>
    </source>
</evidence>
<accession>A0A9K3CYV3</accession>
<name>A0A9K3CYV3_9EUKA</name>
<sequence>MDVTLSSTVCPLSLSPFSYSRHVYRKLSFRREHFGSDEEYDQFLEARESLCYGGLTEPREQFLRNLAQAASRFTTKTTEHAAEATEAHDAEEEKLVHLRHDFAQKGQDIRKIAGEKGTGVSEMAALEVPEEQEEDLDTAAPIDNTALTEIEVNHSLPVSMVAGNHALMRSSMAHIMRLTQTKTRRPVKRPMRTRVKEERSAAVHVKRERVSMHDRPEGLDARADDELDDY</sequence>
<evidence type="ECO:0000313" key="2">
    <source>
        <dbReference type="EMBL" id="GIQ84580.1"/>
    </source>
</evidence>
<feature type="region of interest" description="Disordered" evidence="1">
    <location>
        <begin position="183"/>
        <end position="230"/>
    </location>
</feature>
<keyword evidence="3" id="KW-1185">Reference proteome</keyword>
<dbReference type="EMBL" id="BDIP01001527">
    <property type="protein sequence ID" value="GIQ84580.1"/>
    <property type="molecule type" value="Genomic_DNA"/>
</dbReference>
<gene>
    <name evidence="2" type="ORF">KIPB_006102</name>
</gene>
<proteinExistence type="predicted"/>
<feature type="compositionally biased region" description="Basic residues" evidence="1">
    <location>
        <begin position="183"/>
        <end position="193"/>
    </location>
</feature>